<dbReference type="GO" id="GO:0006397">
    <property type="term" value="P:mRNA processing"/>
    <property type="evidence" value="ECO:0007669"/>
    <property type="project" value="UniProtKB-KW"/>
</dbReference>
<dbReference type="Proteomes" id="UP000593564">
    <property type="component" value="Unassembled WGS sequence"/>
</dbReference>
<dbReference type="PANTHER" id="PTHR18934">
    <property type="entry name" value="ATP-DEPENDENT RNA HELICASE"/>
    <property type="match status" value="1"/>
</dbReference>
<dbReference type="SUPFAM" id="SSF52540">
    <property type="entry name" value="P-loop containing nucleoside triphosphate hydrolases"/>
    <property type="match status" value="1"/>
</dbReference>
<keyword evidence="9" id="KW-1185">Reference proteome</keyword>
<dbReference type="GO" id="GO:0003724">
    <property type="term" value="F:RNA helicase activity"/>
    <property type="evidence" value="ECO:0007669"/>
    <property type="project" value="UniProtKB-EC"/>
</dbReference>
<evidence type="ECO:0000256" key="1">
    <source>
        <dbReference type="ARBA" id="ARBA00012552"/>
    </source>
</evidence>
<comment type="catalytic activity">
    <reaction evidence="6">
        <text>ATP + H2O = ADP + phosphate + H(+)</text>
        <dbReference type="Rhea" id="RHEA:13065"/>
        <dbReference type="ChEBI" id="CHEBI:15377"/>
        <dbReference type="ChEBI" id="CHEBI:15378"/>
        <dbReference type="ChEBI" id="CHEBI:30616"/>
        <dbReference type="ChEBI" id="CHEBI:43474"/>
        <dbReference type="ChEBI" id="CHEBI:456216"/>
        <dbReference type="EC" id="3.6.4.13"/>
    </reaction>
</comment>
<evidence type="ECO:0000256" key="5">
    <source>
        <dbReference type="ARBA" id="ARBA00023187"/>
    </source>
</evidence>
<keyword evidence="3" id="KW-0378">Hydrolase</keyword>
<dbReference type="GO" id="GO:0008380">
    <property type="term" value="P:RNA splicing"/>
    <property type="evidence" value="ECO:0007669"/>
    <property type="project" value="UniProtKB-KW"/>
</dbReference>
<evidence type="ECO:0000256" key="2">
    <source>
        <dbReference type="ARBA" id="ARBA00022664"/>
    </source>
</evidence>
<dbReference type="PROSITE" id="PS51194">
    <property type="entry name" value="HELICASE_CTER"/>
    <property type="match status" value="1"/>
</dbReference>
<accession>A0A7J7G7A8</accession>
<dbReference type="CDD" id="cd18791">
    <property type="entry name" value="SF2_C_RHA"/>
    <property type="match status" value="1"/>
</dbReference>
<keyword evidence="5" id="KW-0508">mRNA splicing</keyword>
<evidence type="ECO:0000256" key="3">
    <source>
        <dbReference type="ARBA" id="ARBA00022801"/>
    </source>
</evidence>
<organism evidence="8 9">
    <name type="scientific">Camellia sinensis</name>
    <name type="common">Tea plant</name>
    <name type="synonym">Thea sinensis</name>
    <dbReference type="NCBI Taxonomy" id="4442"/>
    <lineage>
        <taxon>Eukaryota</taxon>
        <taxon>Viridiplantae</taxon>
        <taxon>Streptophyta</taxon>
        <taxon>Embryophyta</taxon>
        <taxon>Tracheophyta</taxon>
        <taxon>Spermatophyta</taxon>
        <taxon>Magnoliopsida</taxon>
        <taxon>eudicotyledons</taxon>
        <taxon>Gunneridae</taxon>
        <taxon>Pentapetalae</taxon>
        <taxon>asterids</taxon>
        <taxon>Ericales</taxon>
        <taxon>Theaceae</taxon>
        <taxon>Camellia</taxon>
    </lineage>
</organism>
<proteinExistence type="predicted"/>
<dbReference type="InterPro" id="IPR001650">
    <property type="entry name" value="Helicase_C-like"/>
</dbReference>
<name>A0A7J7G7A8_CAMSI</name>
<evidence type="ECO:0000313" key="9">
    <source>
        <dbReference type="Proteomes" id="UP000593564"/>
    </source>
</evidence>
<dbReference type="GO" id="GO:0016787">
    <property type="term" value="F:hydrolase activity"/>
    <property type="evidence" value="ECO:0007669"/>
    <property type="project" value="UniProtKB-KW"/>
</dbReference>
<comment type="caution">
    <text evidence="8">The sequence shown here is derived from an EMBL/GenBank/DDBJ whole genome shotgun (WGS) entry which is preliminary data.</text>
</comment>
<dbReference type="EC" id="3.6.4.13" evidence="1"/>
<evidence type="ECO:0000259" key="7">
    <source>
        <dbReference type="PROSITE" id="PS51194"/>
    </source>
</evidence>
<protein>
    <recommendedName>
        <fullName evidence="1">RNA helicase</fullName>
        <ecNumber evidence="1">3.6.4.13</ecNumber>
    </recommendedName>
</protein>
<dbReference type="Pfam" id="PF00271">
    <property type="entry name" value="Helicase_C"/>
    <property type="match status" value="1"/>
</dbReference>
<dbReference type="AlphaFoldDB" id="A0A7J7G7A8"/>
<feature type="domain" description="Helicase C-terminal" evidence="7">
    <location>
        <begin position="1"/>
        <end position="144"/>
    </location>
</feature>
<reference evidence="8 9" key="2">
    <citation type="submission" date="2020-07" db="EMBL/GenBank/DDBJ databases">
        <title>Genome assembly of wild tea tree DASZ reveals pedigree and selection history of tea varieties.</title>
        <authorList>
            <person name="Zhang W."/>
        </authorList>
    </citation>
    <scope>NUCLEOTIDE SEQUENCE [LARGE SCALE GENOMIC DNA]</scope>
    <source>
        <strain evidence="9">cv. G240</strain>
        <tissue evidence="8">Leaf</tissue>
    </source>
</reference>
<keyword evidence="4" id="KW-0067">ATP-binding</keyword>
<keyword evidence="2" id="KW-0507">mRNA processing</keyword>
<evidence type="ECO:0000256" key="4">
    <source>
        <dbReference type="ARBA" id="ARBA00022806"/>
    </source>
</evidence>
<reference evidence="9" key="1">
    <citation type="journal article" date="2020" name="Nat. Commun.">
        <title>Genome assembly of wild tea tree DASZ reveals pedigree and selection history of tea varieties.</title>
        <authorList>
            <person name="Zhang W."/>
            <person name="Zhang Y."/>
            <person name="Qiu H."/>
            <person name="Guo Y."/>
            <person name="Wan H."/>
            <person name="Zhang X."/>
            <person name="Scossa F."/>
            <person name="Alseekh S."/>
            <person name="Zhang Q."/>
            <person name="Wang P."/>
            <person name="Xu L."/>
            <person name="Schmidt M.H."/>
            <person name="Jia X."/>
            <person name="Li D."/>
            <person name="Zhu A."/>
            <person name="Guo F."/>
            <person name="Chen W."/>
            <person name="Ni D."/>
            <person name="Usadel B."/>
            <person name="Fernie A.R."/>
            <person name="Wen W."/>
        </authorList>
    </citation>
    <scope>NUCLEOTIDE SEQUENCE [LARGE SCALE GENOMIC DNA]</scope>
    <source>
        <strain evidence="9">cv. G240</strain>
    </source>
</reference>
<sequence length="144" mass="16153">MAKVFLTEEEEIEDVCMKITKEIGNMGEACRPVKAVSLRRYLNLLLPPTEGGPLGRKIVVSTNIAETSLTIDGIIYVIDPGFAKQKVYNRRIRVESLLVSPISKASAHQRSGRAGRTQLGKCFRLYIEKSFNNDLQPQTYPEIL</sequence>
<dbReference type="Gene3D" id="3.40.50.300">
    <property type="entry name" value="P-loop containing nucleotide triphosphate hydrolases"/>
    <property type="match status" value="1"/>
</dbReference>
<keyword evidence="4" id="KW-0347">Helicase</keyword>
<dbReference type="PANTHER" id="PTHR18934:SF109">
    <property type="entry name" value="ATP-DEPENDENT RNA HELICASE DHX15 HOMOLOG"/>
    <property type="match status" value="1"/>
</dbReference>
<gene>
    <name evidence="8" type="ORF">HYC85_024166</name>
</gene>
<dbReference type="InterPro" id="IPR027417">
    <property type="entry name" value="P-loop_NTPase"/>
</dbReference>
<evidence type="ECO:0000313" key="8">
    <source>
        <dbReference type="EMBL" id="KAF5936660.1"/>
    </source>
</evidence>
<dbReference type="GO" id="GO:0003723">
    <property type="term" value="F:RNA binding"/>
    <property type="evidence" value="ECO:0007669"/>
    <property type="project" value="TreeGrafter"/>
</dbReference>
<keyword evidence="4" id="KW-0547">Nucleotide-binding</keyword>
<dbReference type="EMBL" id="JACBKZ010000012">
    <property type="protein sequence ID" value="KAF5936660.1"/>
    <property type="molecule type" value="Genomic_DNA"/>
</dbReference>
<dbReference type="SMART" id="SM00490">
    <property type="entry name" value="HELICc"/>
    <property type="match status" value="1"/>
</dbReference>
<evidence type="ECO:0000256" key="6">
    <source>
        <dbReference type="ARBA" id="ARBA00047984"/>
    </source>
</evidence>